<name>A0ABP6AYA1_9ACTN</name>
<sequence>MTLCRSIAEREVGRASDGDLSRIVGVVARCDHAIPQGDQGLPLATEGAIPGDVLGAAAGCQWGALDSESDEQPL</sequence>
<dbReference type="Proteomes" id="UP001501095">
    <property type="component" value="Unassembled WGS sequence"/>
</dbReference>
<accession>A0ABP6AYA1</accession>
<comment type="caution">
    <text evidence="1">The sequence shown here is derived from an EMBL/GenBank/DDBJ whole genome shotgun (WGS) entry which is preliminary data.</text>
</comment>
<keyword evidence="2" id="KW-1185">Reference proteome</keyword>
<evidence type="ECO:0000313" key="2">
    <source>
        <dbReference type="Proteomes" id="UP001501095"/>
    </source>
</evidence>
<reference evidence="2" key="1">
    <citation type="journal article" date="2019" name="Int. J. Syst. Evol. Microbiol.">
        <title>The Global Catalogue of Microorganisms (GCM) 10K type strain sequencing project: providing services to taxonomists for standard genome sequencing and annotation.</title>
        <authorList>
            <consortium name="The Broad Institute Genomics Platform"/>
            <consortium name="The Broad Institute Genome Sequencing Center for Infectious Disease"/>
            <person name="Wu L."/>
            <person name="Ma J."/>
        </authorList>
    </citation>
    <scope>NUCLEOTIDE SEQUENCE [LARGE SCALE GENOMIC DNA]</scope>
    <source>
        <strain evidence="2">JCM 6924</strain>
    </source>
</reference>
<proteinExistence type="predicted"/>
<dbReference type="EMBL" id="BAAATM010000008">
    <property type="protein sequence ID" value="GAA2527754.1"/>
    <property type="molecule type" value="Genomic_DNA"/>
</dbReference>
<organism evidence="1 2">
    <name type="scientific">Streptomyces levis</name>
    <dbReference type="NCBI Taxonomy" id="285566"/>
    <lineage>
        <taxon>Bacteria</taxon>
        <taxon>Bacillati</taxon>
        <taxon>Actinomycetota</taxon>
        <taxon>Actinomycetes</taxon>
        <taxon>Kitasatosporales</taxon>
        <taxon>Streptomycetaceae</taxon>
        <taxon>Streptomyces</taxon>
    </lineage>
</organism>
<gene>
    <name evidence="1" type="ORF">GCM10010423_22720</name>
</gene>
<evidence type="ECO:0000313" key="1">
    <source>
        <dbReference type="EMBL" id="GAA2527754.1"/>
    </source>
</evidence>
<protein>
    <submittedName>
        <fullName evidence="1">Uncharacterized protein</fullName>
    </submittedName>
</protein>